<proteinExistence type="predicted"/>
<reference evidence="1" key="1">
    <citation type="submission" date="2021-01" db="EMBL/GenBank/DDBJ databases">
        <title>Genome public.</title>
        <authorList>
            <person name="Liu C."/>
            <person name="Sun Q."/>
        </authorList>
    </citation>
    <scope>NUCLEOTIDE SEQUENCE</scope>
    <source>
        <strain evidence="1">M6</strain>
    </source>
</reference>
<protein>
    <submittedName>
        <fullName evidence="1">Teicoplanin resistance protein VanZ</fullName>
    </submittedName>
</protein>
<accession>A0A934TZL6</accession>
<evidence type="ECO:0000313" key="1">
    <source>
        <dbReference type="EMBL" id="MBK6088622.1"/>
    </source>
</evidence>
<sequence length="395" mass="46530">MSDQYIDYRKAKNIRPIPLPDKERYYWDLQNIENSWTGRIDANLCNTFVMEAEQQLVNAIELFEMGYFDCAYYSLRSAVEVSTTMVYLSDLPEAEREKQLEAWKATLDFPMETQMIRQLAKSGAVFADMLTKMADFFSDAKKLNAELNKFVHKQGLQHFYMARNHPINQNKSQTTFIKTFEDYLTRCLGVVAVMRLAIDPFPILLMDEEILLRCFDSMTEPYSEDFVEKYIGQSTLNDYKKTDLFLGTYDSFIKDEKKNESVFNVMKYQYIDTTRFDVIFSQLHLLSIYDIVAVLMTFACNKIVKVYALNGVLMYHTNKETNRKSHSWSTDDFNRFGKSDKLINQKYDEAFISVFSFEDELYYAEHNEPLQQKDADMVVNYVSEQLKNHFHKMEN</sequence>
<dbReference type="RefSeq" id="WP_201427514.1">
    <property type="nucleotide sequence ID" value="NZ_JAEQMG010000070.1"/>
</dbReference>
<dbReference type="EMBL" id="JAEQMG010000070">
    <property type="protein sequence ID" value="MBK6088622.1"/>
    <property type="molecule type" value="Genomic_DNA"/>
</dbReference>
<organism evidence="1 2">
    <name type="scientific">Ruminococcus difficilis</name>
    <dbReference type="NCBI Taxonomy" id="2763069"/>
    <lineage>
        <taxon>Bacteria</taxon>
        <taxon>Bacillati</taxon>
        <taxon>Bacillota</taxon>
        <taxon>Clostridia</taxon>
        <taxon>Eubacteriales</taxon>
        <taxon>Oscillospiraceae</taxon>
        <taxon>Ruminococcus</taxon>
    </lineage>
</organism>
<keyword evidence="2" id="KW-1185">Reference proteome</keyword>
<evidence type="ECO:0000313" key="2">
    <source>
        <dbReference type="Proteomes" id="UP000633365"/>
    </source>
</evidence>
<dbReference type="Proteomes" id="UP000633365">
    <property type="component" value="Unassembled WGS sequence"/>
</dbReference>
<dbReference type="AlphaFoldDB" id="A0A934TZL6"/>
<name>A0A934TZL6_9FIRM</name>
<gene>
    <name evidence="1" type="ORF">JKK62_08150</name>
</gene>
<comment type="caution">
    <text evidence="1">The sequence shown here is derived from an EMBL/GenBank/DDBJ whole genome shotgun (WGS) entry which is preliminary data.</text>
</comment>